<keyword evidence="3" id="KW-1185">Reference proteome</keyword>
<evidence type="ECO:0000313" key="2">
    <source>
        <dbReference type="EMBL" id="KAL2839255.1"/>
    </source>
</evidence>
<dbReference type="EMBL" id="JBFXLU010000135">
    <property type="protein sequence ID" value="KAL2839255.1"/>
    <property type="molecule type" value="Genomic_DNA"/>
</dbReference>
<organism evidence="2 3">
    <name type="scientific">Aspergillus pseudoustus</name>
    <dbReference type="NCBI Taxonomy" id="1810923"/>
    <lineage>
        <taxon>Eukaryota</taxon>
        <taxon>Fungi</taxon>
        <taxon>Dikarya</taxon>
        <taxon>Ascomycota</taxon>
        <taxon>Pezizomycotina</taxon>
        <taxon>Eurotiomycetes</taxon>
        <taxon>Eurotiomycetidae</taxon>
        <taxon>Eurotiales</taxon>
        <taxon>Aspergillaceae</taxon>
        <taxon>Aspergillus</taxon>
        <taxon>Aspergillus subgen. Nidulantes</taxon>
    </lineage>
</organism>
<accession>A0ABR4JGZ5</accession>
<comment type="caution">
    <text evidence="2">The sequence shown here is derived from an EMBL/GenBank/DDBJ whole genome shotgun (WGS) entry which is preliminary data.</text>
</comment>
<dbReference type="Proteomes" id="UP001610446">
    <property type="component" value="Unassembled WGS sequence"/>
</dbReference>
<reference evidence="2 3" key="1">
    <citation type="submission" date="2024-07" db="EMBL/GenBank/DDBJ databases">
        <title>Section-level genome sequencing and comparative genomics of Aspergillus sections Usti and Cavernicolus.</title>
        <authorList>
            <consortium name="Lawrence Berkeley National Laboratory"/>
            <person name="Nybo J.L."/>
            <person name="Vesth T.C."/>
            <person name="Theobald S."/>
            <person name="Frisvad J.C."/>
            <person name="Larsen T.O."/>
            <person name="Kjaerboelling I."/>
            <person name="Rothschild-Mancinelli K."/>
            <person name="Lyhne E.K."/>
            <person name="Kogle M.E."/>
            <person name="Barry K."/>
            <person name="Clum A."/>
            <person name="Na H."/>
            <person name="Ledsgaard L."/>
            <person name="Lin J."/>
            <person name="Lipzen A."/>
            <person name="Kuo A."/>
            <person name="Riley R."/>
            <person name="Mondo S."/>
            <person name="Labutti K."/>
            <person name="Haridas S."/>
            <person name="Pangalinan J."/>
            <person name="Salamov A.A."/>
            <person name="Simmons B.A."/>
            <person name="Magnuson J.K."/>
            <person name="Chen J."/>
            <person name="Drula E."/>
            <person name="Henrissat B."/>
            <person name="Wiebenga A."/>
            <person name="Lubbers R.J."/>
            <person name="Gomes A.C."/>
            <person name="Makela M.R."/>
            <person name="Stajich J."/>
            <person name="Grigoriev I.V."/>
            <person name="Mortensen U.H."/>
            <person name="De Vries R.P."/>
            <person name="Baker S.E."/>
            <person name="Andersen M.R."/>
        </authorList>
    </citation>
    <scope>NUCLEOTIDE SEQUENCE [LARGE SCALE GENOMIC DNA]</scope>
    <source>
        <strain evidence="2 3">CBS 123904</strain>
    </source>
</reference>
<name>A0ABR4JGZ5_9EURO</name>
<dbReference type="InterPro" id="IPR041411">
    <property type="entry name" value="Ldi"/>
</dbReference>
<evidence type="ECO:0000313" key="3">
    <source>
        <dbReference type="Proteomes" id="UP001610446"/>
    </source>
</evidence>
<gene>
    <name evidence="2" type="ORF">BJY01DRAFT_250568</name>
</gene>
<dbReference type="Pfam" id="PF18566">
    <property type="entry name" value="Ldi"/>
    <property type="match status" value="2"/>
</dbReference>
<proteinExistence type="predicted"/>
<feature type="domain" description="Linalool dehydratase/isomerase" evidence="1">
    <location>
        <begin position="136"/>
        <end position="241"/>
    </location>
</feature>
<sequence>MGSQEPGQEWLDAYRYQLATMAYAAGATHYHRMPALRSVFKSLLEKLIAKMLRREVWGYWFLTSHSGKFVDPDLEQLRQPWADPIGRENVMVLLRSSPAHGVTVCNAIQRRQVQRRKRAVLQLKPRVLGHGPGNSQPAGFLTRIETSRINVNLGPVAFAVRDLIAAQGADPNSSITVEHARAIAANTAQKPEPPFPRPMFGYILLASSELGEEETLQGLLNHVDRFLKPTWNKGGLDYPVNPSNQTRMGRSEVEPFTGNSAVAYARLNVHGGQRKMWEEPWTPEAVDSVPYVDGVELGSGVDFLRGIWDDECKAMVVSVRSWDGDGQSIPLQFCNLPAGQYGVNINGDLVDTRIVTETRDSIDMVVEAEEKGVDVVILKA</sequence>
<feature type="domain" description="Linalool dehydratase/isomerase" evidence="1">
    <location>
        <begin position="15"/>
        <end position="92"/>
    </location>
</feature>
<protein>
    <recommendedName>
        <fullName evidence="1">Linalool dehydratase/isomerase domain-containing protein</fullName>
    </recommendedName>
</protein>
<evidence type="ECO:0000259" key="1">
    <source>
        <dbReference type="Pfam" id="PF18566"/>
    </source>
</evidence>